<gene>
    <name evidence="2" type="ORF">UMN_881_01</name>
</gene>
<reference evidence="2" key="1">
    <citation type="submission" date="2008-08" db="EMBL/GenBank/DDBJ databases">
        <title>Nucleotide Diversity and Divergence in the Loblolly Pine Gene Space.</title>
        <authorList>
            <person name="Neale D.B."/>
            <person name="Wegrzyn J.L."/>
            <person name="Lee J.M."/>
            <person name="Eckert A.J."/>
            <person name="Liechty J.D."/>
            <person name="Stevens K.A."/>
            <person name="Langley C.H."/>
        </authorList>
    </citation>
    <scope>NUCLEOTIDE SEQUENCE</scope>
    <source>
        <strain evidence="2">4077</strain>
        <tissue evidence="2">Megagametophyte</tissue>
    </source>
</reference>
<evidence type="ECO:0000256" key="1">
    <source>
        <dbReference type="SAM" id="MobiDB-lite"/>
    </source>
</evidence>
<feature type="non-terminal residue" evidence="2">
    <location>
        <position position="1"/>
    </location>
</feature>
<dbReference type="AlphaFoldDB" id="H9X5A3"/>
<dbReference type="EMBL" id="FJ118584">
    <property type="protein sequence ID" value="AFG69446.1"/>
    <property type="molecule type" value="Genomic_DNA"/>
</dbReference>
<proteinExistence type="predicted"/>
<feature type="non-terminal residue" evidence="2">
    <location>
        <position position="118"/>
    </location>
</feature>
<feature type="compositionally biased region" description="Polar residues" evidence="1">
    <location>
        <begin position="19"/>
        <end position="47"/>
    </location>
</feature>
<organism evidence="2">
    <name type="scientific">Pinus taeda</name>
    <name type="common">Loblolly pine</name>
    <dbReference type="NCBI Taxonomy" id="3352"/>
    <lineage>
        <taxon>Eukaryota</taxon>
        <taxon>Viridiplantae</taxon>
        <taxon>Streptophyta</taxon>
        <taxon>Embryophyta</taxon>
        <taxon>Tracheophyta</taxon>
        <taxon>Spermatophyta</taxon>
        <taxon>Pinopsida</taxon>
        <taxon>Pinidae</taxon>
        <taxon>Conifers I</taxon>
        <taxon>Pinales</taxon>
        <taxon>Pinaceae</taxon>
        <taxon>Pinus</taxon>
        <taxon>Pinus subgen. Pinus</taxon>
    </lineage>
</organism>
<feature type="compositionally biased region" description="Basic and acidic residues" evidence="1">
    <location>
        <begin position="54"/>
        <end position="65"/>
    </location>
</feature>
<evidence type="ECO:0000313" key="2">
    <source>
        <dbReference type="EMBL" id="AFG69446.1"/>
    </source>
</evidence>
<feature type="compositionally biased region" description="Basic and acidic residues" evidence="1">
    <location>
        <begin position="94"/>
        <end position="103"/>
    </location>
</feature>
<name>H9X5A3_PINTA</name>
<protein>
    <submittedName>
        <fullName evidence="2">Uncharacterized protein</fullName>
    </submittedName>
</protein>
<accession>H9X5A3</accession>
<sequence length="118" mass="13081">GNHPSSGTPVAKRQHDDTVNFSNSAGKATHQSAGSDYYSSIEGSQQDGRPPKIQRMESRDIERRASNLGQGWSVPRYVSSVDDPYLDSSSLGGEARDSREIRDVKAEPREYKVEVRNE</sequence>
<feature type="region of interest" description="Disordered" evidence="1">
    <location>
        <begin position="1"/>
        <end position="103"/>
    </location>
</feature>